<dbReference type="Gene3D" id="3.10.50.40">
    <property type="match status" value="1"/>
</dbReference>
<dbReference type="PROSITE" id="PS00018">
    <property type="entry name" value="EF_HAND_1"/>
    <property type="match status" value="2"/>
</dbReference>
<dbReference type="SUPFAM" id="SSF54534">
    <property type="entry name" value="FKBP-like"/>
    <property type="match status" value="1"/>
</dbReference>
<keyword evidence="2" id="KW-0413">Isomerase</keyword>
<dbReference type="InterPro" id="IPR046357">
    <property type="entry name" value="PPIase_dom_sf"/>
</dbReference>
<evidence type="ECO:0000256" key="1">
    <source>
        <dbReference type="SAM" id="SignalP"/>
    </source>
</evidence>
<dbReference type="EMBL" id="CP101751">
    <property type="protein sequence ID" value="UUC47312.1"/>
    <property type="molecule type" value="Genomic_DNA"/>
</dbReference>
<feature type="signal peptide" evidence="1">
    <location>
        <begin position="1"/>
        <end position="19"/>
    </location>
</feature>
<reference evidence="2" key="1">
    <citation type="submission" date="2022-07" db="EMBL/GenBank/DDBJ databases">
        <title>Isolation, identification, and degradation of a PFOSA degrading strain from sewage treatment plant.</title>
        <authorList>
            <person name="Zhang L."/>
            <person name="Huo Y."/>
        </authorList>
    </citation>
    <scope>NUCLEOTIDE SEQUENCE</scope>
    <source>
        <strain evidence="2">C1</strain>
    </source>
</reference>
<evidence type="ECO:0000313" key="2">
    <source>
        <dbReference type="EMBL" id="UUC47312.1"/>
    </source>
</evidence>
<protein>
    <submittedName>
        <fullName evidence="2">FKBP-type peptidylprolyl isomerase</fullName>
    </submittedName>
</protein>
<organism evidence="2 3">
    <name type="scientific">Flavobacterium cerinum</name>
    <dbReference type="NCBI Taxonomy" id="2502784"/>
    <lineage>
        <taxon>Bacteria</taxon>
        <taxon>Pseudomonadati</taxon>
        <taxon>Bacteroidota</taxon>
        <taxon>Flavobacteriia</taxon>
        <taxon>Flavobacteriales</taxon>
        <taxon>Flavobacteriaceae</taxon>
        <taxon>Flavobacterium</taxon>
    </lineage>
</organism>
<keyword evidence="3" id="KW-1185">Reference proteome</keyword>
<dbReference type="SUPFAM" id="SSF103647">
    <property type="entry name" value="TSP type-3 repeat"/>
    <property type="match status" value="1"/>
</dbReference>
<feature type="chain" id="PRO_5046407637" evidence="1">
    <location>
        <begin position="20"/>
        <end position="305"/>
    </location>
</feature>
<dbReference type="GO" id="GO:0016853">
    <property type="term" value="F:isomerase activity"/>
    <property type="evidence" value="ECO:0007669"/>
    <property type="project" value="UniProtKB-KW"/>
</dbReference>
<accession>A0ABY5J0Q1</accession>
<name>A0ABY5J0Q1_9FLAO</name>
<gene>
    <name evidence="2" type="ORF">NOX80_08970</name>
</gene>
<evidence type="ECO:0000313" key="3">
    <source>
        <dbReference type="Proteomes" id="UP001059844"/>
    </source>
</evidence>
<dbReference type="PROSITE" id="PS51257">
    <property type="entry name" value="PROKAR_LIPOPROTEIN"/>
    <property type="match status" value="1"/>
</dbReference>
<dbReference type="InterPro" id="IPR028974">
    <property type="entry name" value="TSP_type-3_rpt"/>
</dbReference>
<dbReference type="Proteomes" id="UP001059844">
    <property type="component" value="Chromosome"/>
</dbReference>
<dbReference type="InterPro" id="IPR018247">
    <property type="entry name" value="EF_Hand_1_Ca_BS"/>
</dbReference>
<keyword evidence="1" id="KW-0732">Signal</keyword>
<sequence>MNRIYKIVGSALLMATLFACDDKGAATVEVRDYAQQFAADNVAIEAYLKTHYIEVTHNAHGDVDEMNIKAIPDGGSQVSIWNQTTYPLQSKIVKLHNIEYKMYYLKIAEGTGDAPCGVDKVFTSYRGLLLNDGQFDYAPNATEISLIGAIKGWEYIFPEFKRGVTVENTNGEGVPDGTLRHEDYGAGVVFLPSGLGYYASYVGSIPEYSPLVFTFKLFDIQFLDQDGDGVLSRYEYGFDANGVLIDTDGDGVADIFDIDDDNDGVLTKDEIRIPGSTTGAQYSYDQIPTCEGGNGKKKHLDPSCH</sequence>
<dbReference type="RefSeq" id="WP_256552944.1">
    <property type="nucleotide sequence ID" value="NZ_CP101751.1"/>
</dbReference>
<proteinExistence type="predicted"/>